<accession>A0A1G4APX5</accession>
<feature type="region of interest" description="Disordered" evidence="1">
    <location>
        <begin position="73"/>
        <end position="119"/>
    </location>
</feature>
<organism evidence="2 3">
    <name type="scientific">Colletotrichum orchidophilum</name>
    <dbReference type="NCBI Taxonomy" id="1209926"/>
    <lineage>
        <taxon>Eukaryota</taxon>
        <taxon>Fungi</taxon>
        <taxon>Dikarya</taxon>
        <taxon>Ascomycota</taxon>
        <taxon>Pezizomycotina</taxon>
        <taxon>Sordariomycetes</taxon>
        <taxon>Hypocreomycetidae</taxon>
        <taxon>Glomerellales</taxon>
        <taxon>Glomerellaceae</taxon>
        <taxon>Colletotrichum</taxon>
    </lineage>
</organism>
<evidence type="ECO:0000313" key="3">
    <source>
        <dbReference type="Proteomes" id="UP000176998"/>
    </source>
</evidence>
<feature type="compositionally biased region" description="Low complexity" evidence="1">
    <location>
        <begin position="108"/>
        <end position="119"/>
    </location>
</feature>
<keyword evidence="3" id="KW-1185">Reference proteome</keyword>
<dbReference type="AlphaFoldDB" id="A0A1G4APX5"/>
<feature type="compositionally biased region" description="Basic and acidic residues" evidence="1">
    <location>
        <begin position="73"/>
        <end position="93"/>
    </location>
</feature>
<dbReference type="Proteomes" id="UP000176998">
    <property type="component" value="Unassembled WGS sequence"/>
</dbReference>
<dbReference type="GeneID" id="34566706"/>
<comment type="caution">
    <text evidence="2">The sequence shown here is derived from an EMBL/GenBank/DDBJ whole genome shotgun (WGS) entry which is preliminary data.</text>
</comment>
<evidence type="ECO:0000313" key="2">
    <source>
        <dbReference type="EMBL" id="OHE91133.1"/>
    </source>
</evidence>
<reference evidence="2 3" key="1">
    <citation type="submission" date="2016-09" db="EMBL/GenBank/DDBJ databases">
        <authorList>
            <person name="Capua I."/>
            <person name="De Benedictis P."/>
            <person name="Joannis T."/>
            <person name="Lombin L.H."/>
            <person name="Cattoli G."/>
        </authorList>
    </citation>
    <scope>NUCLEOTIDE SEQUENCE [LARGE SCALE GENOMIC DNA]</scope>
    <source>
        <strain evidence="2 3">IMI 309357</strain>
    </source>
</reference>
<feature type="compositionally biased region" description="Gly residues" evidence="1">
    <location>
        <begin position="97"/>
        <end position="107"/>
    </location>
</feature>
<gene>
    <name evidence="2" type="ORF">CORC01_13580</name>
</gene>
<sequence length="119" mass="13040">MKCHGDDDINMDVWGEERCQMTWDAQTRDPWFGERGELDSPVSQTLLCTRQPVRYVLDGPCCTQMHEADERVIDATSRSKRDTEDGMESDKIEIVAGGSGRSTGWGSGAATAGPGDDAK</sequence>
<dbReference type="OrthoDB" id="10523124at2759"/>
<dbReference type="EMBL" id="MJBS01000200">
    <property type="protein sequence ID" value="OHE91133.1"/>
    <property type="molecule type" value="Genomic_DNA"/>
</dbReference>
<protein>
    <submittedName>
        <fullName evidence="2">Uncharacterized protein</fullName>
    </submittedName>
</protein>
<dbReference type="RefSeq" id="XP_022468306.1">
    <property type="nucleotide sequence ID" value="XM_022625196.1"/>
</dbReference>
<name>A0A1G4APX5_9PEZI</name>
<proteinExistence type="predicted"/>
<evidence type="ECO:0000256" key="1">
    <source>
        <dbReference type="SAM" id="MobiDB-lite"/>
    </source>
</evidence>